<dbReference type="AlphaFoldDB" id="A0AAV9XVD5"/>
<reference evidence="1 2" key="1">
    <citation type="submission" date="2019-10" db="EMBL/GenBank/DDBJ databases">
        <authorList>
            <person name="Palmer J.M."/>
        </authorList>
    </citation>
    <scope>NUCLEOTIDE SEQUENCE [LARGE SCALE GENOMIC DNA]</scope>
    <source>
        <strain evidence="1 2">TWF694</strain>
    </source>
</reference>
<dbReference type="EMBL" id="JAVHJO010000001">
    <property type="protein sequence ID" value="KAK6544897.1"/>
    <property type="molecule type" value="Genomic_DNA"/>
</dbReference>
<keyword evidence="2" id="KW-1185">Reference proteome</keyword>
<evidence type="ECO:0000313" key="1">
    <source>
        <dbReference type="EMBL" id="KAK6544897.1"/>
    </source>
</evidence>
<dbReference type="Proteomes" id="UP001365542">
    <property type="component" value="Unassembled WGS sequence"/>
</dbReference>
<evidence type="ECO:0000313" key="2">
    <source>
        <dbReference type="Proteomes" id="UP001365542"/>
    </source>
</evidence>
<sequence length="164" mass="18042">MAKAQCARTPYDEVYNRERLKSEPNFDQPSFPNLKPISCDARIASASPFAHSPQIFISTASPLSPCFGTADQPSLGLYETQTAFTLPTLKNYTYALEKPKSIHVKPSIEAEENDHLSYFTAADIPTGTTTAANLPPTAVDDIVLPVEPSGHVDYLSHDWKEEDI</sequence>
<proteinExistence type="predicted"/>
<protein>
    <submittedName>
        <fullName evidence="1">Uncharacterized protein</fullName>
    </submittedName>
</protein>
<accession>A0AAV9XVD5</accession>
<organism evidence="1 2">
    <name type="scientific">Orbilia ellipsospora</name>
    <dbReference type="NCBI Taxonomy" id="2528407"/>
    <lineage>
        <taxon>Eukaryota</taxon>
        <taxon>Fungi</taxon>
        <taxon>Dikarya</taxon>
        <taxon>Ascomycota</taxon>
        <taxon>Pezizomycotina</taxon>
        <taxon>Orbiliomycetes</taxon>
        <taxon>Orbiliales</taxon>
        <taxon>Orbiliaceae</taxon>
        <taxon>Orbilia</taxon>
    </lineage>
</organism>
<name>A0AAV9XVD5_9PEZI</name>
<comment type="caution">
    <text evidence="1">The sequence shown here is derived from an EMBL/GenBank/DDBJ whole genome shotgun (WGS) entry which is preliminary data.</text>
</comment>
<gene>
    <name evidence="1" type="ORF">TWF694_001576</name>
</gene>